<feature type="signal peptide" evidence="8">
    <location>
        <begin position="1"/>
        <end position="22"/>
    </location>
</feature>
<evidence type="ECO:0000256" key="1">
    <source>
        <dbReference type="ARBA" id="ARBA00004196"/>
    </source>
</evidence>
<dbReference type="InterPro" id="IPR036909">
    <property type="entry name" value="Cyt_c-like_dom_sf"/>
</dbReference>
<evidence type="ECO:0000256" key="4">
    <source>
        <dbReference type="ARBA" id="ARBA00022729"/>
    </source>
</evidence>
<dbReference type="InterPro" id="IPR009056">
    <property type="entry name" value="Cyt_c-like_dom"/>
</dbReference>
<dbReference type="PROSITE" id="PS51257">
    <property type="entry name" value="PROKAR_LIPOPROTEIN"/>
    <property type="match status" value="1"/>
</dbReference>
<dbReference type="Gene3D" id="1.10.760.10">
    <property type="entry name" value="Cytochrome c-like domain"/>
    <property type="match status" value="2"/>
</dbReference>
<keyword evidence="4 8" id="KW-0732">Signal</keyword>
<dbReference type="EMBL" id="FWYF01000001">
    <property type="protein sequence ID" value="SMD32203.1"/>
    <property type="molecule type" value="Genomic_DNA"/>
</dbReference>
<protein>
    <submittedName>
        <fullName evidence="10">Cytochrome c peroxidase</fullName>
    </submittedName>
</protein>
<dbReference type="AlphaFoldDB" id="A0A1W2G6G2"/>
<dbReference type="OrthoDB" id="9805202at2"/>
<proteinExistence type="predicted"/>
<evidence type="ECO:0000256" key="7">
    <source>
        <dbReference type="PROSITE-ProRule" id="PRU00433"/>
    </source>
</evidence>
<dbReference type="RefSeq" id="WP_084370880.1">
    <property type="nucleotide sequence ID" value="NZ_FWYF01000001.1"/>
</dbReference>
<evidence type="ECO:0000256" key="5">
    <source>
        <dbReference type="ARBA" id="ARBA00023002"/>
    </source>
</evidence>
<dbReference type="Pfam" id="PF03150">
    <property type="entry name" value="CCP_MauG"/>
    <property type="match status" value="1"/>
</dbReference>
<evidence type="ECO:0000259" key="9">
    <source>
        <dbReference type="PROSITE" id="PS51007"/>
    </source>
</evidence>
<evidence type="ECO:0000313" key="11">
    <source>
        <dbReference type="Proteomes" id="UP000192472"/>
    </source>
</evidence>
<dbReference type="PANTHER" id="PTHR30600">
    <property type="entry name" value="CYTOCHROME C PEROXIDASE-RELATED"/>
    <property type="match status" value="1"/>
</dbReference>
<keyword evidence="2 7" id="KW-0349">Heme</keyword>
<dbReference type="STRING" id="692418.SAMN04488029_0545"/>
<dbReference type="GO" id="GO:0030313">
    <property type="term" value="C:cell envelope"/>
    <property type="evidence" value="ECO:0007669"/>
    <property type="project" value="UniProtKB-SubCell"/>
</dbReference>
<name>A0A1W2G6G2_REIFA</name>
<keyword evidence="5" id="KW-0560">Oxidoreductase</keyword>
<dbReference type="GO" id="GO:0046872">
    <property type="term" value="F:metal ion binding"/>
    <property type="evidence" value="ECO:0007669"/>
    <property type="project" value="UniProtKB-KW"/>
</dbReference>
<dbReference type="PROSITE" id="PS51007">
    <property type="entry name" value="CYTC"/>
    <property type="match status" value="2"/>
</dbReference>
<dbReference type="SUPFAM" id="SSF46626">
    <property type="entry name" value="Cytochrome c"/>
    <property type="match status" value="2"/>
</dbReference>
<feature type="domain" description="Cytochrome c" evidence="9">
    <location>
        <begin position="243"/>
        <end position="388"/>
    </location>
</feature>
<keyword evidence="6 7" id="KW-0408">Iron</keyword>
<feature type="domain" description="Cytochrome c" evidence="9">
    <location>
        <begin position="77"/>
        <end position="186"/>
    </location>
</feature>
<dbReference type="InterPro" id="IPR051395">
    <property type="entry name" value="Cytochrome_c_Peroxidase/MauG"/>
</dbReference>
<evidence type="ECO:0000256" key="3">
    <source>
        <dbReference type="ARBA" id="ARBA00022723"/>
    </source>
</evidence>
<evidence type="ECO:0000256" key="6">
    <source>
        <dbReference type="ARBA" id="ARBA00023004"/>
    </source>
</evidence>
<keyword evidence="11" id="KW-1185">Reference proteome</keyword>
<dbReference type="PANTHER" id="PTHR30600:SF10">
    <property type="entry name" value="BLL6722 PROTEIN"/>
    <property type="match status" value="1"/>
</dbReference>
<dbReference type="Proteomes" id="UP000192472">
    <property type="component" value="Unassembled WGS sequence"/>
</dbReference>
<evidence type="ECO:0000313" key="10">
    <source>
        <dbReference type="EMBL" id="SMD32203.1"/>
    </source>
</evidence>
<evidence type="ECO:0000256" key="2">
    <source>
        <dbReference type="ARBA" id="ARBA00022617"/>
    </source>
</evidence>
<keyword evidence="10" id="KW-0575">Peroxidase</keyword>
<evidence type="ECO:0000256" key="8">
    <source>
        <dbReference type="SAM" id="SignalP"/>
    </source>
</evidence>
<gene>
    <name evidence="10" type="ORF">SAMN04488029_0545</name>
</gene>
<reference evidence="10 11" key="1">
    <citation type="submission" date="2017-04" db="EMBL/GenBank/DDBJ databases">
        <authorList>
            <person name="Afonso C.L."/>
            <person name="Miller P.J."/>
            <person name="Scott M.A."/>
            <person name="Spackman E."/>
            <person name="Goraichik I."/>
            <person name="Dimitrov K.M."/>
            <person name="Suarez D.L."/>
            <person name="Swayne D.E."/>
        </authorList>
    </citation>
    <scope>NUCLEOTIDE SEQUENCE [LARGE SCALE GENOMIC DNA]</scope>
    <source>
        <strain evidence="10 11">DSM 26133</strain>
    </source>
</reference>
<keyword evidence="3 7" id="KW-0479">Metal-binding</keyword>
<sequence>MNSSIYRLIPLALVIIFSSCYSTDPEELEVSPDVSFEMVIATFGANIDPDHLPSYTNQNIPNYIDEDNTSGNEITDEGALLGRVLFYDNKLSSNNTISCASCHQQAFAFGDQAVASAGVNGSTGRHSMRLINARFAEEDNFFWDERANSLEEQTTMPIQDHLEMGFSGENGDPDLDSLISKLGQEGYYEELFTFAFGDAKITESRMQNALAQFIRSIVSFDSKYDDGRATAGNNNGNFSNFTDLENEGKRLFMQRADLNNQGVRVGGGFDCNTCHRAPEFDIDPDSRNNGMITAIDGSTDTDVTRSPSLRDLFGADGAANGPFMHNGFSSDFSDVLDHYESVAMGNNTDNRLFGGDGRRGGGGNNTVRNLAITDQEKEAVLAFMKTLTGSNVYTDEKWSDPFE</sequence>
<dbReference type="GO" id="GO:0020037">
    <property type="term" value="F:heme binding"/>
    <property type="evidence" value="ECO:0007669"/>
    <property type="project" value="InterPro"/>
</dbReference>
<comment type="subcellular location">
    <subcellularLocation>
        <location evidence="1">Cell envelope</location>
    </subcellularLocation>
</comment>
<organism evidence="10 11">
    <name type="scientific">Reichenbachiella faecimaris</name>
    <dbReference type="NCBI Taxonomy" id="692418"/>
    <lineage>
        <taxon>Bacteria</taxon>
        <taxon>Pseudomonadati</taxon>
        <taxon>Bacteroidota</taxon>
        <taxon>Cytophagia</taxon>
        <taxon>Cytophagales</taxon>
        <taxon>Reichenbachiellaceae</taxon>
        <taxon>Reichenbachiella</taxon>
    </lineage>
</organism>
<dbReference type="GO" id="GO:0009055">
    <property type="term" value="F:electron transfer activity"/>
    <property type="evidence" value="ECO:0007669"/>
    <property type="project" value="InterPro"/>
</dbReference>
<dbReference type="InterPro" id="IPR004852">
    <property type="entry name" value="Di-haem_cyt_c_peroxidsae"/>
</dbReference>
<accession>A0A1W2G6G2</accession>
<dbReference type="GO" id="GO:0004130">
    <property type="term" value="F:cytochrome-c peroxidase activity"/>
    <property type="evidence" value="ECO:0007669"/>
    <property type="project" value="TreeGrafter"/>
</dbReference>
<feature type="chain" id="PRO_5012258429" evidence="8">
    <location>
        <begin position="23"/>
        <end position="403"/>
    </location>
</feature>